<dbReference type="PANTHER" id="PTHR43422">
    <property type="entry name" value="THIAMINE THIAZOLE SYNTHASE"/>
    <property type="match status" value="1"/>
</dbReference>
<dbReference type="RefSeq" id="WP_182662246.1">
    <property type="nucleotide sequence ID" value="NZ_VKHS01000143.1"/>
</dbReference>
<evidence type="ECO:0000259" key="1">
    <source>
        <dbReference type="Pfam" id="PF01266"/>
    </source>
</evidence>
<evidence type="ECO:0000313" key="2">
    <source>
        <dbReference type="EMBL" id="MBB0229604.1"/>
    </source>
</evidence>
<name>A0A7W3T286_9ACTN</name>
<gene>
    <name evidence="2" type="ORF">FOE67_08775</name>
</gene>
<reference evidence="3" key="1">
    <citation type="submission" date="2019-10" db="EMBL/GenBank/DDBJ databases">
        <title>Streptomyces sp. nov., a novel actinobacterium isolated from alkaline environment.</title>
        <authorList>
            <person name="Golinska P."/>
        </authorList>
    </citation>
    <scope>NUCLEOTIDE SEQUENCE [LARGE SCALE GENOMIC DNA]</scope>
    <source>
        <strain evidence="3">DSM 42108</strain>
    </source>
</reference>
<comment type="caution">
    <text evidence="2">The sequence shown here is derived from an EMBL/GenBank/DDBJ whole genome shotgun (WGS) entry which is preliminary data.</text>
</comment>
<dbReference type="EMBL" id="VKHS01000143">
    <property type="protein sequence ID" value="MBB0229604.1"/>
    <property type="molecule type" value="Genomic_DNA"/>
</dbReference>
<feature type="non-terminal residue" evidence="2">
    <location>
        <position position="162"/>
    </location>
</feature>
<dbReference type="InterPro" id="IPR036188">
    <property type="entry name" value="FAD/NAD-bd_sf"/>
</dbReference>
<dbReference type="Pfam" id="PF01266">
    <property type="entry name" value="DAO"/>
    <property type="match status" value="1"/>
</dbReference>
<dbReference type="AlphaFoldDB" id="A0A7W3T286"/>
<dbReference type="Proteomes" id="UP000530234">
    <property type="component" value="Unassembled WGS sequence"/>
</dbReference>
<evidence type="ECO:0000313" key="3">
    <source>
        <dbReference type="Proteomes" id="UP000530234"/>
    </source>
</evidence>
<feature type="domain" description="FAD dependent oxidoreductase" evidence="1">
    <location>
        <begin position="14"/>
        <end position="59"/>
    </location>
</feature>
<keyword evidence="3" id="KW-1185">Reference proteome</keyword>
<dbReference type="Gene3D" id="3.50.50.60">
    <property type="entry name" value="FAD/NAD(P)-binding domain"/>
    <property type="match status" value="1"/>
</dbReference>
<organism evidence="2 3">
    <name type="scientific">Streptomyces calidiresistens</name>
    <dbReference type="NCBI Taxonomy" id="1485586"/>
    <lineage>
        <taxon>Bacteria</taxon>
        <taxon>Bacillati</taxon>
        <taxon>Actinomycetota</taxon>
        <taxon>Actinomycetes</taxon>
        <taxon>Kitasatosporales</taxon>
        <taxon>Streptomycetaceae</taxon>
        <taxon>Streptomyces</taxon>
    </lineage>
</organism>
<accession>A0A7W3T286</accession>
<sequence>MRTNGAGTGAPRQAVVIGGGPAGLTVARVLAERGTRVTIVERDRLPGEPSHRAGVPQGRHTHVLLEGGQRALERLLPGAVGELLERGAPRIGMPEDMLQWQSDGWYRRTAATAHLLTPSRPLLESVLRRRVLADERVGTVEGTEVLGLVGTAARVTGVVVRE</sequence>
<proteinExistence type="predicted"/>
<protein>
    <submittedName>
        <fullName evidence="2">FAD-dependent oxidoreductase</fullName>
    </submittedName>
</protein>
<dbReference type="PANTHER" id="PTHR43422:SF3">
    <property type="entry name" value="THIAMINE THIAZOLE SYNTHASE"/>
    <property type="match status" value="1"/>
</dbReference>
<dbReference type="InterPro" id="IPR006076">
    <property type="entry name" value="FAD-dep_OxRdtase"/>
</dbReference>
<dbReference type="SUPFAM" id="SSF51905">
    <property type="entry name" value="FAD/NAD(P)-binding domain"/>
    <property type="match status" value="1"/>
</dbReference>